<dbReference type="GO" id="GO:0030170">
    <property type="term" value="F:pyridoxal phosphate binding"/>
    <property type="evidence" value="ECO:0007669"/>
    <property type="project" value="UniProtKB-UniRule"/>
</dbReference>
<keyword evidence="4 5" id="KW-0456">Lyase</keyword>
<evidence type="ECO:0000313" key="12">
    <source>
        <dbReference type="EMBL" id="PVY38271.1"/>
    </source>
</evidence>
<evidence type="ECO:0000259" key="10">
    <source>
        <dbReference type="Pfam" id="PF02784"/>
    </source>
</evidence>
<keyword evidence="5 8" id="KW-0457">Lysine biosynthesis</keyword>
<evidence type="ECO:0000256" key="3">
    <source>
        <dbReference type="ARBA" id="ARBA00022898"/>
    </source>
</evidence>
<dbReference type="Gene3D" id="3.20.20.10">
    <property type="entry name" value="Alanine racemase"/>
    <property type="match status" value="1"/>
</dbReference>
<dbReference type="InterPro" id="IPR000183">
    <property type="entry name" value="Orn/DAP/Arg_de-COase"/>
</dbReference>
<dbReference type="GeneID" id="78296412"/>
<proteinExistence type="inferred from homology"/>
<dbReference type="PRINTS" id="PR01181">
    <property type="entry name" value="DAPDCRBXLASE"/>
</dbReference>
<evidence type="ECO:0000259" key="9">
    <source>
        <dbReference type="Pfam" id="PF00278"/>
    </source>
</evidence>
<comment type="catalytic activity">
    <reaction evidence="5 8">
        <text>meso-2,6-diaminopimelate + H(+) = L-lysine + CO2</text>
        <dbReference type="Rhea" id="RHEA:15101"/>
        <dbReference type="ChEBI" id="CHEBI:15378"/>
        <dbReference type="ChEBI" id="CHEBI:16526"/>
        <dbReference type="ChEBI" id="CHEBI:32551"/>
        <dbReference type="ChEBI" id="CHEBI:57791"/>
        <dbReference type="EC" id="4.1.1.20"/>
    </reaction>
</comment>
<dbReference type="InterPro" id="IPR029066">
    <property type="entry name" value="PLP-binding_barrel"/>
</dbReference>
<dbReference type="PRINTS" id="PR01179">
    <property type="entry name" value="ODADCRBXLASE"/>
</dbReference>
<feature type="binding site" evidence="5">
    <location>
        <position position="220"/>
    </location>
    <ligand>
        <name>pyridoxal 5'-phosphate</name>
        <dbReference type="ChEBI" id="CHEBI:597326"/>
    </ligand>
</feature>
<evidence type="ECO:0000256" key="5">
    <source>
        <dbReference type="HAMAP-Rule" id="MF_02120"/>
    </source>
</evidence>
<dbReference type="PANTHER" id="PTHR43727">
    <property type="entry name" value="DIAMINOPIMELATE DECARBOXYLASE"/>
    <property type="match status" value="1"/>
</dbReference>
<feature type="domain" description="Orn/DAP/Arg decarboxylase 2 N-terminal" evidence="10">
    <location>
        <begin position="26"/>
        <end position="268"/>
    </location>
</feature>
<dbReference type="Proteomes" id="UP000245959">
    <property type="component" value="Unassembled WGS sequence"/>
</dbReference>
<comment type="cofactor">
    <cofactor evidence="1 5 7 8">
        <name>pyridoxal 5'-phosphate</name>
        <dbReference type="ChEBI" id="CHEBI:597326"/>
    </cofactor>
</comment>
<keyword evidence="13" id="KW-1185">Reference proteome</keyword>
<feature type="binding site" evidence="5">
    <location>
        <position position="331"/>
    </location>
    <ligand>
        <name>substrate</name>
    </ligand>
</feature>
<dbReference type="EMBL" id="JABAEW010000012">
    <property type="protein sequence ID" value="NMD86547.1"/>
    <property type="molecule type" value="Genomic_DNA"/>
</dbReference>
<dbReference type="SUPFAM" id="SSF50621">
    <property type="entry name" value="Alanine racemase C-terminal domain-like"/>
    <property type="match status" value="1"/>
</dbReference>
<name>A0A2U1APL0_9BACT</name>
<evidence type="ECO:0000256" key="4">
    <source>
        <dbReference type="ARBA" id="ARBA00023239"/>
    </source>
</evidence>
<dbReference type="PANTHER" id="PTHR43727:SF2">
    <property type="entry name" value="GROUP IV DECARBOXYLASE"/>
    <property type="match status" value="1"/>
</dbReference>
<reference evidence="12 13" key="1">
    <citation type="submission" date="2018-04" db="EMBL/GenBank/DDBJ databases">
        <title>Genomic Encyclopedia of Type Strains, Phase IV (KMG-IV): sequencing the most valuable type-strain genomes for metagenomic binning, comparative biology and taxonomic classification.</title>
        <authorList>
            <person name="Goeker M."/>
        </authorList>
    </citation>
    <scope>NUCLEOTIDE SEQUENCE [LARGE SCALE GENOMIC DNA]</scope>
    <source>
        <strain evidence="12 13">DSM 14823</strain>
    </source>
</reference>
<feature type="modified residue" description="N6-(pyridoxal phosphate)lysine" evidence="5 7">
    <location>
        <position position="49"/>
    </location>
</feature>
<comment type="pathway">
    <text evidence="5 8">Amino-acid biosynthesis; L-lysine biosynthesis via DAP pathway; L-lysine from DL-2,6-diaminopimelate: step 1/1.</text>
</comment>
<keyword evidence="2 5" id="KW-0210">Decarboxylase</keyword>
<feature type="binding site" evidence="5">
    <location>
        <position position="304"/>
    </location>
    <ligand>
        <name>substrate</name>
    </ligand>
</feature>
<evidence type="ECO:0000256" key="7">
    <source>
        <dbReference type="PIRSR" id="PIRSR600183-50"/>
    </source>
</evidence>
<dbReference type="InterPro" id="IPR002986">
    <property type="entry name" value="DAP_deCOOHase_LysA"/>
</dbReference>
<dbReference type="Proteomes" id="UP000576225">
    <property type="component" value="Unassembled WGS sequence"/>
</dbReference>
<dbReference type="AlphaFoldDB" id="A0A2U1APL0"/>
<dbReference type="EMBL" id="QEKH01000027">
    <property type="protein sequence ID" value="PVY38271.1"/>
    <property type="molecule type" value="Genomic_DNA"/>
</dbReference>
<dbReference type="UniPathway" id="UPA00034">
    <property type="reaction ID" value="UER00027"/>
</dbReference>
<dbReference type="InterPro" id="IPR022653">
    <property type="entry name" value="De-COase2_pyr-phos_BS"/>
</dbReference>
<dbReference type="SUPFAM" id="SSF51419">
    <property type="entry name" value="PLP-binding barrel"/>
    <property type="match status" value="1"/>
</dbReference>
<keyword evidence="5" id="KW-0028">Amino-acid biosynthesis</keyword>
<organism evidence="12 13">
    <name type="scientific">Victivallis vadensis</name>
    <dbReference type="NCBI Taxonomy" id="172901"/>
    <lineage>
        <taxon>Bacteria</taxon>
        <taxon>Pseudomonadati</taxon>
        <taxon>Lentisphaerota</taxon>
        <taxon>Lentisphaeria</taxon>
        <taxon>Victivallales</taxon>
        <taxon>Victivallaceae</taxon>
        <taxon>Victivallis</taxon>
    </lineage>
</organism>
<reference evidence="11 14" key="2">
    <citation type="submission" date="2020-04" db="EMBL/GenBank/DDBJ databases">
        <authorList>
            <person name="Hitch T.C.A."/>
            <person name="Wylensek D."/>
            <person name="Clavel T."/>
        </authorList>
    </citation>
    <scope>NUCLEOTIDE SEQUENCE [LARGE SCALE GENOMIC DNA]</scope>
    <source>
        <strain evidence="11 14">COR2-253-APC-1A</strain>
    </source>
</reference>
<accession>A0A2U1APL0</accession>
<comment type="caution">
    <text evidence="12">The sequence shown here is derived from an EMBL/GenBank/DDBJ whole genome shotgun (WGS) entry which is preliminary data.</text>
</comment>
<dbReference type="GO" id="GO:0008836">
    <property type="term" value="F:diaminopimelate decarboxylase activity"/>
    <property type="evidence" value="ECO:0007669"/>
    <property type="project" value="UniProtKB-UniRule"/>
</dbReference>
<dbReference type="OrthoDB" id="9802241at2"/>
<dbReference type="RefSeq" id="WP_116885128.1">
    <property type="nucleotide sequence ID" value="NZ_CABMMC010000122.1"/>
</dbReference>
<dbReference type="Pfam" id="PF02784">
    <property type="entry name" value="Orn_Arg_deC_N"/>
    <property type="match status" value="1"/>
</dbReference>
<dbReference type="Gene3D" id="2.40.37.10">
    <property type="entry name" value="Lyase, Ornithine Decarboxylase, Chain A, domain 1"/>
    <property type="match status" value="1"/>
</dbReference>
<evidence type="ECO:0000256" key="6">
    <source>
        <dbReference type="NCBIfam" id="TIGR01048"/>
    </source>
</evidence>
<feature type="active site" description="Proton donor" evidence="7">
    <location>
        <position position="330"/>
    </location>
</feature>
<dbReference type="GO" id="GO:0009089">
    <property type="term" value="P:lysine biosynthetic process via diaminopimelate"/>
    <property type="evidence" value="ECO:0007669"/>
    <property type="project" value="UniProtKB-UniRule"/>
</dbReference>
<feature type="binding site" evidence="5">
    <location>
        <position position="359"/>
    </location>
    <ligand>
        <name>substrate</name>
    </ligand>
</feature>
<dbReference type="EC" id="4.1.1.20" evidence="5 6"/>
<dbReference type="HAMAP" id="MF_02120">
    <property type="entry name" value="LysA"/>
    <property type="match status" value="1"/>
</dbReference>
<comment type="function">
    <text evidence="5">Specifically catalyzes the decarboxylation of meso-diaminopimelate (meso-DAP) to L-lysine.</text>
</comment>
<feature type="binding site" evidence="5">
    <location>
        <position position="359"/>
    </location>
    <ligand>
        <name>pyridoxal 5'-phosphate</name>
        <dbReference type="ChEBI" id="CHEBI:597326"/>
    </ligand>
</feature>
<dbReference type="Pfam" id="PF00278">
    <property type="entry name" value="Orn_DAP_Arg_deC"/>
    <property type="match status" value="1"/>
</dbReference>
<feature type="domain" description="Orn/DAP/Arg decarboxylase 2 C-terminal" evidence="9">
    <location>
        <begin position="19"/>
        <end position="357"/>
    </location>
</feature>
<dbReference type="InterPro" id="IPR009006">
    <property type="entry name" value="Ala_racemase/Decarboxylase_C"/>
</dbReference>
<evidence type="ECO:0000313" key="14">
    <source>
        <dbReference type="Proteomes" id="UP000576225"/>
    </source>
</evidence>
<evidence type="ECO:0000256" key="1">
    <source>
        <dbReference type="ARBA" id="ARBA00001933"/>
    </source>
</evidence>
<feature type="binding site" evidence="5">
    <location>
        <position position="300"/>
    </location>
    <ligand>
        <name>substrate</name>
    </ligand>
</feature>
<dbReference type="CDD" id="cd06828">
    <property type="entry name" value="PLPDE_III_DapDC"/>
    <property type="match status" value="1"/>
</dbReference>
<evidence type="ECO:0000313" key="13">
    <source>
        <dbReference type="Proteomes" id="UP000245959"/>
    </source>
</evidence>
<comment type="caution">
    <text evidence="5">Lacks conserved residue(s) required for the propagation of feature annotation.</text>
</comment>
<dbReference type="PROSITE" id="PS00878">
    <property type="entry name" value="ODR_DC_2_1"/>
    <property type="match status" value="1"/>
</dbReference>
<evidence type="ECO:0000256" key="2">
    <source>
        <dbReference type="ARBA" id="ARBA00022793"/>
    </source>
</evidence>
<comment type="similarity">
    <text evidence="5">Belongs to the Orn/Lys/Arg decarboxylase class-II family. LysA subfamily.</text>
</comment>
<dbReference type="InterPro" id="IPR022644">
    <property type="entry name" value="De-COase2_N"/>
</dbReference>
<keyword evidence="3 5" id="KW-0663">Pyridoxal phosphate</keyword>
<dbReference type="InterPro" id="IPR022643">
    <property type="entry name" value="De-COase2_C"/>
</dbReference>
<sequence length="406" mass="45345">MISDESLLEFAKEYGTPLYVYDGDLVVERYRDLFKFIPYDRLKIHYALKANYNPGLLTLLRDAGAGLDTVSPGEVVYALKLGFPRERIIYTANNMTDAEFEQVLAMDVVMNIGSLSRLRKIAKQHPGMKLCLRFNPDVCDGDNEKTMTGGDLTKFGILLESVEEVKALVKEGNLRVIGLHEHTGSGLQHAESVYQSMDNLMAIATPENFPNLEFLDFGGGFKVPYKPEERRVDYVAMGAEIARRFTAFTERYGRRLDMLFEPGKYMVAEAGHLLTEVNTIKCNRTRVIAGCDSGFPQLIRPVLYGAYHQIRNLSNPAGKPVVYDVCGNICETGDRFAEQRELPEIREYDILAVGNAGAYCYSMGGVYNLRPMPGEIVVSGGKVVSERRKLTTEELAVQILGECSAK</sequence>
<evidence type="ECO:0000313" key="11">
    <source>
        <dbReference type="EMBL" id="NMD86547.1"/>
    </source>
</evidence>
<dbReference type="NCBIfam" id="TIGR01048">
    <property type="entry name" value="lysA"/>
    <property type="match status" value="1"/>
</dbReference>
<protein>
    <recommendedName>
        <fullName evidence="5 6">Diaminopimelate decarboxylase</fullName>
        <shortName evidence="5">DAP decarboxylase</shortName>
        <shortName evidence="5">DAPDC</shortName>
        <ecNumber evidence="5 6">4.1.1.20</ecNumber>
    </recommendedName>
</protein>
<gene>
    <name evidence="5 11" type="primary">lysA</name>
    <name evidence="12" type="ORF">C8D82_12733</name>
    <name evidence="11" type="ORF">HF882_08140</name>
</gene>
<evidence type="ECO:0000256" key="8">
    <source>
        <dbReference type="RuleBase" id="RU003738"/>
    </source>
</evidence>
<comment type="subunit">
    <text evidence="5">Homodimer.</text>
</comment>